<evidence type="ECO:0000313" key="2">
    <source>
        <dbReference type="Proteomes" id="UP001152888"/>
    </source>
</evidence>
<proteinExistence type="predicted"/>
<dbReference type="SUPFAM" id="SSF56219">
    <property type="entry name" value="DNase I-like"/>
    <property type="match status" value="1"/>
</dbReference>
<name>A0A9P0VR61_ACAOB</name>
<dbReference type="EMBL" id="CAKOFQ010009527">
    <property type="protein sequence ID" value="CAH2017941.1"/>
    <property type="molecule type" value="Genomic_DNA"/>
</dbReference>
<gene>
    <name evidence="1" type="ORF">ACAOBT_LOCUS36325</name>
</gene>
<dbReference type="Proteomes" id="UP001152888">
    <property type="component" value="Unassembled WGS sequence"/>
</dbReference>
<evidence type="ECO:0000313" key="1">
    <source>
        <dbReference type="EMBL" id="CAH2017941.1"/>
    </source>
</evidence>
<dbReference type="InterPro" id="IPR036691">
    <property type="entry name" value="Endo/exonu/phosph_ase_sf"/>
</dbReference>
<dbReference type="AlphaFoldDB" id="A0A9P0VR61"/>
<keyword evidence="2" id="KW-1185">Reference proteome</keyword>
<comment type="caution">
    <text evidence="1">The sequence shown here is derived from an EMBL/GenBank/DDBJ whole genome shotgun (WGS) entry which is preliminary data.</text>
</comment>
<organism evidence="1 2">
    <name type="scientific">Acanthoscelides obtectus</name>
    <name type="common">Bean weevil</name>
    <name type="synonym">Bruchus obtectus</name>
    <dbReference type="NCBI Taxonomy" id="200917"/>
    <lineage>
        <taxon>Eukaryota</taxon>
        <taxon>Metazoa</taxon>
        <taxon>Ecdysozoa</taxon>
        <taxon>Arthropoda</taxon>
        <taxon>Hexapoda</taxon>
        <taxon>Insecta</taxon>
        <taxon>Pterygota</taxon>
        <taxon>Neoptera</taxon>
        <taxon>Endopterygota</taxon>
        <taxon>Coleoptera</taxon>
        <taxon>Polyphaga</taxon>
        <taxon>Cucujiformia</taxon>
        <taxon>Chrysomeloidea</taxon>
        <taxon>Chrysomelidae</taxon>
        <taxon>Bruchinae</taxon>
        <taxon>Bruchini</taxon>
        <taxon>Acanthoscelides</taxon>
    </lineage>
</organism>
<accession>A0A9P0VR61</accession>
<protein>
    <submittedName>
        <fullName evidence="1">Uncharacterized protein</fullName>
    </submittedName>
</protein>
<sequence length="104" mass="11696">MSNKQFSRSSKIHGGVCIYVNNKFSAKPLCDKVLNISEELHFEVAGVTCLDGTQILTIYRSPNGDFNIFYNKLQILLSTLDYKQNIIISGDFILNLTLTTSMPM</sequence>
<reference evidence="1" key="1">
    <citation type="submission" date="2022-03" db="EMBL/GenBank/DDBJ databases">
        <authorList>
            <person name="Sayadi A."/>
        </authorList>
    </citation>
    <scope>NUCLEOTIDE SEQUENCE</scope>
</reference>
<dbReference type="OrthoDB" id="6773291at2759"/>
<dbReference type="Gene3D" id="3.60.10.10">
    <property type="entry name" value="Endonuclease/exonuclease/phosphatase"/>
    <property type="match status" value="1"/>
</dbReference>